<organism evidence="1 2">
    <name type="scientific">Puccinia sorghi</name>
    <dbReference type="NCBI Taxonomy" id="27349"/>
    <lineage>
        <taxon>Eukaryota</taxon>
        <taxon>Fungi</taxon>
        <taxon>Dikarya</taxon>
        <taxon>Basidiomycota</taxon>
        <taxon>Pucciniomycotina</taxon>
        <taxon>Pucciniomycetes</taxon>
        <taxon>Pucciniales</taxon>
        <taxon>Pucciniaceae</taxon>
        <taxon>Puccinia</taxon>
    </lineage>
</organism>
<reference evidence="1 2" key="1">
    <citation type="submission" date="2015-08" db="EMBL/GenBank/DDBJ databases">
        <title>Next Generation Sequencing and Analysis of the Genome of Puccinia sorghi L Schw, the Causal Agent of Maize Common Rust.</title>
        <authorList>
            <person name="Rochi L."/>
            <person name="Burguener G."/>
            <person name="Darino M."/>
            <person name="Turjanski A."/>
            <person name="Kreff E."/>
            <person name="Dieguez M.J."/>
            <person name="Sacco F."/>
        </authorList>
    </citation>
    <scope>NUCLEOTIDE SEQUENCE [LARGE SCALE GENOMIC DNA]</scope>
    <source>
        <strain evidence="1 2">RO10H11247</strain>
    </source>
</reference>
<dbReference type="AlphaFoldDB" id="A0A0L6VQ66"/>
<gene>
    <name evidence="1" type="ORF">VP01_1220g5</name>
</gene>
<protein>
    <submittedName>
        <fullName evidence="1">Uncharacterized protein</fullName>
    </submittedName>
</protein>
<name>A0A0L6VQ66_9BASI</name>
<evidence type="ECO:0000313" key="1">
    <source>
        <dbReference type="EMBL" id="KNZ62812.1"/>
    </source>
</evidence>
<dbReference type="EMBL" id="LAVV01002455">
    <property type="protein sequence ID" value="KNZ62812.1"/>
    <property type="molecule type" value="Genomic_DNA"/>
</dbReference>
<dbReference type="Proteomes" id="UP000037035">
    <property type="component" value="Unassembled WGS sequence"/>
</dbReference>
<evidence type="ECO:0000313" key="2">
    <source>
        <dbReference type="Proteomes" id="UP000037035"/>
    </source>
</evidence>
<comment type="caution">
    <text evidence="1">The sequence shown here is derived from an EMBL/GenBank/DDBJ whole genome shotgun (WGS) entry which is preliminary data.</text>
</comment>
<accession>A0A0L6VQ66</accession>
<dbReference type="OrthoDB" id="2506627at2759"/>
<keyword evidence="2" id="KW-1185">Reference proteome</keyword>
<proteinExistence type="predicted"/>
<dbReference type="VEuPathDB" id="FungiDB:VP01_1220g5"/>
<sequence length="154" mass="16488">MFHNQPKGKRPETPGKPSMFGTKALASALCVKGRKPPSSQMAEKGSNCNFCRCAGHWASTCNKLSSDLQSGKLYISQLTAKAVLSGPSNQRPTQVWVQAVDMSKPHSDTILIDSGASACVSGNSVFFCLECTLTKPIPVLLTSRKPSLFLTSIL</sequence>